<evidence type="ECO:0000313" key="2">
    <source>
        <dbReference type="EMBL" id="BDX08233.1"/>
    </source>
</evidence>
<sequence>MKKFLLATITTALFISTNSHADEQENLDRVDESERVAVTWVNPKEYTDVKPANGIRSRFRNRTLETLHEYMDELAADLPEGQKLTFNVTDLDLAGRVWPGSFVGFDTTGDVRLIKRVEIPRMDFSYELLDSDGSVLKSGTEELKDMAFMDGISTARRDDPLKYEKNMLRDWFRKEFKQELLASN</sequence>
<dbReference type="AlphaFoldDB" id="A0AA48HYL2"/>
<protein>
    <recommendedName>
        <fullName evidence="4">DUF3016 domain-containing protein</fullName>
    </recommendedName>
</protein>
<gene>
    <name evidence="2" type="ORF">MACH26_37540</name>
</gene>
<feature type="signal peptide" evidence="1">
    <location>
        <begin position="1"/>
        <end position="21"/>
    </location>
</feature>
<organism evidence="2 3">
    <name type="scientific">Planctobacterium marinum</name>
    <dbReference type="NCBI Taxonomy" id="1631968"/>
    <lineage>
        <taxon>Bacteria</taxon>
        <taxon>Pseudomonadati</taxon>
        <taxon>Pseudomonadota</taxon>
        <taxon>Gammaproteobacteria</taxon>
        <taxon>Alteromonadales</taxon>
        <taxon>Alteromonadaceae</taxon>
        <taxon>Planctobacterium</taxon>
    </lineage>
</organism>
<name>A0AA48HYL2_9ALTE</name>
<dbReference type="InterPro" id="IPR021557">
    <property type="entry name" value="DUF3016"/>
</dbReference>
<keyword evidence="1" id="KW-0732">Signal</keyword>
<evidence type="ECO:0000313" key="3">
    <source>
        <dbReference type="Proteomes" id="UP001333710"/>
    </source>
</evidence>
<accession>A0AA48HYL2</accession>
<evidence type="ECO:0008006" key="4">
    <source>
        <dbReference type="Google" id="ProtNLM"/>
    </source>
</evidence>
<dbReference type="Pfam" id="PF11454">
    <property type="entry name" value="DUF3016"/>
    <property type="match status" value="1"/>
</dbReference>
<reference evidence="2" key="1">
    <citation type="submission" date="2023-01" db="EMBL/GenBank/DDBJ databases">
        <title>Complete genome sequence of Planctobacterium marinum strain Dej080120_11.</title>
        <authorList>
            <person name="Ueki S."/>
            <person name="Maruyama F."/>
        </authorList>
    </citation>
    <scope>NUCLEOTIDE SEQUENCE</scope>
    <source>
        <strain evidence="2">Dej080120_11</strain>
    </source>
</reference>
<proteinExistence type="predicted"/>
<dbReference type="Proteomes" id="UP001333710">
    <property type="component" value="Chromosome"/>
</dbReference>
<dbReference type="RefSeq" id="WP_338294307.1">
    <property type="nucleotide sequence ID" value="NZ_AP027272.1"/>
</dbReference>
<keyword evidence="3" id="KW-1185">Reference proteome</keyword>
<evidence type="ECO:0000256" key="1">
    <source>
        <dbReference type="SAM" id="SignalP"/>
    </source>
</evidence>
<dbReference type="EMBL" id="AP027272">
    <property type="protein sequence ID" value="BDX08233.1"/>
    <property type="molecule type" value="Genomic_DNA"/>
</dbReference>
<dbReference type="KEGG" id="pmaw:MACH26_37540"/>
<feature type="chain" id="PRO_5041205963" description="DUF3016 domain-containing protein" evidence="1">
    <location>
        <begin position="22"/>
        <end position="184"/>
    </location>
</feature>